<dbReference type="WBParaSite" id="PgR092_g028_t03">
    <property type="protein sequence ID" value="PgR092_g028_t03"/>
    <property type="gene ID" value="PgR092_g028"/>
</dbReference>
<accession>A0A915C6J0</accession>
<protein>
    <submittedName>
        <fullName evidence="2 3">Uncharacterized protein</fullName>
    </submittedName>
</protein>
<proteinExistence type="predicted"/>
<evidence type="ECO:0000313" key="3">
    <source>
        <dbReference type="WBParaSite" id="PgR092_g028_t04"/>
    </source>
</evidence>
<name>A0A915C6J0_PARUN</name>
<keyword evidence="1" id="KW-1185">Reference proteome</keyword>
<dbReference type="AlphaFoldDB" id="A0A915C6J0"/>
<sequence>MHEQLRDRYVLINYSMESILSSSVRLLPMVTLCYHECGTYLMALYARPV</sequence>
<dbReference type="Proteomes" id="UP000887569">
    <property type="component" value="Unplaced"/>
</dbReference>
<evidence type="ECO:0000313" key="2">
    <source>
        <dbReference type="WBParaSite" id="PgR092_g028_t03"/>
    </source>
</evidence>
<reference evidence="2 3" key="1">
    <citation type="submission" date="2022-11" db="UniProtKB">
        <authorList>
            <consortium name="WormBaseParasite"/>
        </authorList>
    </citation>
    <scope>IDENTIFICATION</scope>
</reference>
<evidence type="ECO:0000313" key="1">
    <source>
        <dbReference type="Proteomes" id="UP000887569"/>
    </source>
</evidence>
<dbReference type="WBParaSite" id="PgR092_g028_t04">
    <property type="protein sequence ID" value="PgR092_g028_t04"/>
    <property type="gene ID" value="PgR092_g028"/>
</dbReference>
<organism evidence="1 3">
    <name type="scientific">Parascaris univalens</name>
    <name type="common">Nematode worm</name>
    <dbReference type="NCBI Taxonomy" id="6257"/>
    <lineage>
        <taxon>Eukaryota</taxon>
        <taxon>Metazoa</taxon>
        <taxon>Ecdysozoa</taxon>
        <taxon>Nematoda</taxon>
        <taxon>Chromadorea</taxon>
        <taxon>Rhabditida</taxon>
        <taxon>Spirurina</taxon>
        <taxon>Ascaridomorpha</taxon>
        <taxon>Ascaridoidea</taxon>
        <taxon>Ascarididae</taxon>
        <taxon>Parascaris</taxon>
    </lineage>
</organism>